<reference evidence="2" key="1">
    <citation type="journal article" date="2019" name="Int. J. Syst. Evol. Microbiol.">
        <title>The Global Catalogue of Microorganisms (GCM) 10K type strain sequencing project: providing services to taxonomists for standard genome sequencing and annotation.</title>
        <authorList>
            <consortium name="The Broad Institute Genomics Platform"/>
            <consortium name="The Broad Institute Genome Sequencing Center for Infectious Disease"/>
            <person name="Wu L."/>
            <person name="Ma J."/>
        </authorList>
    </citation>
    <scope>NUCLEOTIDE SEQUENCE [LARGE SCALE GENOMIC DNA]</scope>
    <source>
        <strain evidence="2">JCM 17688</strain>
    </source>
</reference>
<gene>
    <name evidence="1" type="ORF">GCM10023147_44830</name>
</gene>
<proteinExistence type="predicted"/>
<dbReference type="Proteomes" id="UP001500635">
    <property type="component" value="Unassembled WGS sequence"/>
</dbReference>
<name>A0ABP8KAT4_9ACTN</name>
<accession>A0ABP8KAT4</accession>
<protein>
    <recommendedName>
        <fullName evidence="3">HNH endonuclease</fullName>
    </recommendedName>
</protein>
<comment type="caution">
    <text evidence="1">The sequence shown here is derived from an EMBL/GenBank/DDBJ whole genome shotgun (WGS) entry which is preliminary data.</text>
</comment>
<dbReference type="EMBL" id="BAABFR010000108">
    <property type="protein sequence ID" value="GAA4403400.1"/>
    <property type="molecule type" value="Genomic_DNA"/>
</dbReference>
<evidence type="ECO:0008006" key="3">
    <source>
        <dbReference type="Google" id="ProtNLM"/>
    </source>
</evidence>
<keyword evidence="2" id="KW-1185">Reference proteome</keyword>
<dbReference type="RefSeq" id="WP_345000334.1">
    <property type="nucleotide sequence ID" value="NZ_BAABFR010000108.1"/>
</dbReference>
<organism evidence="1 2">
    <name type="scientific">Tsukamurella soli</name>
    <dbReference type="NCBI Taxonomy" id="644556"/>
    <lineage>
        <taxon>Bacteria</taxon>
        <taxon>Bacillati</taxon>
        <taxon>Actinomycetota</taxon>
        <taxon>Actinomycetes</taxon>
        <taxon>Mycobacteriales</taxon>
        <taxon>Tsukamurellaceae</taxon>
        <taxon>Tsukamurella</taxon>
    </lineage>
</organism>
<evidence type="ECO:0000313" key="1">
    <source>
        <dbReference type="EMBL" id="GAA4403400.1"/>
    </source>
</evidence>
<evidence type="ECO:0000313" key="2">
    <source>
        <dbReference type="Proteomes" id="UP001500635"/>
    </source>
</evidence>
<sequence length="261" mass="28021">MSRGVCAACGRIGRIEAHHLAGRVNDPTLTVPVCRDCHRGYLTPWQYADGVGLRHDGVDNEVDTLRALVHGMFRFLALMCQRTGGDPAQLADDCILTARGFSSLLDAVGPPDRQGRWSPDPRNADPVAGPVIPAGGSAAERLHDLATSFLTATEPVAGVDPLRVVLVDIVADPERYLDAWEEFVADPDRYTQMCATVGEIAEWSHNATLGLLDLADPHRRPATGAGSRTELGQGLADAGSKLLDLHHAVIAHHAEEPRAVR</sequence>